<dbReference type="STRING" id="49012.A0A0F7RS41"/>
<keyword evidence="3" id="KW-1185">Reference proteome</keyword>
<feature type="region of interest" description="Disordered" evidence="1">
    <location>
        <begin position="1"/>
        <end position="119"/>
    </location>
</feature>
<dbReference type="Proteomes" id="UP000242770">
    <property type="component" value="Unassembled WGS sequence"/>
</dbReference>
<feature type="compositionally biased region" description="Low complexity" evidence="1">
    <location>
        <begin position="7"/>
        <end position="28"/>
    </location>
</feature>
<dbReference type="EMBL" id="CCFA01000313">
    <property type="protein sequence ID" value="CDR98740.1"/>
    <property type="molecule type" value="Genomic_DNA"/>
</dbReference>
<accession>A0A0F7RS41</accession>
<proteinExistence type="predicted"/>
<sequence>MAKRSAARPSATSPSTHPALPSSTSTSPYYDGRPRRTSSTSSDVTLPPLHTALSSNLPLQHGSALPPPLLPPTSSSAHRSDSSSYQYARPTSSSNSYKPFITPNQYINSGRVTVPSTSS</sequence>
<evidence type="ECO:0000256" key="1">
    <source>
        <dbReference type="SAM" id="MobiDB-lite"/>
    </source>
</evidence>
<evidence type="ECO:0000313" key="2">
    <source>
        <dbReference type="EMBL" id="CDR98740.1"/>
    </source>
</evidence>
<evidence type="ECO:0000313" key="3">
    <source>
        <dbReference type="Proteomes" id="UP000242770"/>
    </source>
</evidence>
<feature type="compositionally biased region" description="Polar residues" evidence="1">
    <location>
        <begin position="85"/>
        <end position="119"/>
    </location>
</feature>
<reference evidence="3" key="1">
    <citation type="submission" date="2014-06" db="EMBL/GenBank/DDBJ databases">
        <authorList>
            <person name="Berkman P.J."/>
        </authorList>
    </citation>
    <scope>NUCLEOTIDE SEQUENCE [LARGE SCALE GENOMIC DNA]</scope>
</reference>
<name>A0A0F7RS41_9BASI</name>
<gene>
    <name evidence="2" type="primary">SSCI05600.1</name>
</gene>
<protein>
    <submittedName>
        <fullName evidence="2">Uncharacterized protein</fullName>
    </submittedName>
</protein>
<dbReference type="AlphaFoldDB" id="A0A0F7RS41"/>
<organism evidence="2 3">
    <name type="scientific">Sporisorium scitamineum</name>
    <dbReference type="NCBI Taxonomy" id="49012"/>
    <lineage>
        <taxon>Eukaryota</taxon>
        <taxon>Fungi</taxon>
        <taxon>Dikarya</taxon>
        <taxon>Basidiomycota</taxon>
        <taxon>Ustilaginomycotina</taxon>
        <taxon>Ustilaginomycetes</taxon>
        <taxon>Ustilaginales</taxon>
        <taxon>Ustilaginaceae</taxon>
        <taxon>Sporisorium</taxon>
    </lineage>
</organism>
<feature type="non-terminal residue" evidence="2">
    <location>
        <position position="119"/>
    </location>
</feature>